<protein>
    <submittedName>
        <fullName evidence="1">Uncharacterized protein</fullName>
    </submittedName>
</protein>
<proteinExistence type="predicted"/>
<dbReference type="EMBL" id="MIJY01000005">
    <property type="protein sequence ID" value="OEG18649.1"/>
    <property type="molecule type" value="Genomic_DNA"/>
</dbReference>
<evidence type="ECO:0000313" key="1">
    <source>
        <dbReference type="EMBL" id="OEG18649.1"/>
    </source>
</evidence>
<evidence type="ECO:0000313" key="2">
    <source>
        <dbReference type="Proteomes" id="UP000095094"/>
    </source>
</evidence>
<gene>
    <name evidence="1" type="ORF">BCR25_15720</name>
</gene>
<keyword evidence="2" id="KW-1185">Reference proteome</keyword>
<dbReference type="Proteomes" id="UP000095094">
    <property type="component" value="Unassembled WGS sequence"/>
</dbReference>
<reference evidence="2" key="1">
    <citation type="submission" date="2016-09" db="EMBL/GenBank/DDBJ databases">
        <authorList>
            <person name="Gulvik C.A."/>
        </authorList>
    </citation>
    <scope>NUCLEOTIDE SEQUENCE [LARGE SCALE GENOMIC DNA]</scope>
    <source>
        <strain evidence="2">LMG 8895</strain>
    </source>
</reference>
<dbReference type="AlphaFoldDB" id="A0A1E5H0U7"/>
<dbReference type="RefSeq" id="WP_069662498.1">
    <property type="nucleotide sequence ID" value="NZ_JBHUJJ010000002.1"/>
</dbReference>
<sequence>MNDITEDEIVTISIIKKGTLAGSIVFDSKWSEEDIEIVRSVGSQMYKESEDMFSFTLEGERKIIRSGLRREMESIMHGWQGSFGINNCQDEEEVIRLLESIGNDEEATEGHSAAAFEAYMLVKPIYNILQKYK</sequence>
<name>A0A1E5H0U7_9ENTE</name>
<organism evidence="1 2">
    <name type="scientific">Enterococcus termitis</name>
    <dbReference type="NCBI Taxonomy" id="332950"/>
    <lineage>
        <taxon>Bacteria</taxon>
        <taxon>Bacillati</taxon>
        <taxon>Bacillota</taxon>
        <taxon>Bacilli</taxon>
        <taxon>Lactobacillales</taxon>
        <taxon>Enterococcaceae</taxon>
        <taxon>Enterococcus</taxon>
    </lineage>
</organism>
<accession>A0A1E5H0U7</accession>
<comment type="caution">
    <text evidence="1">The sequence shown here is derived from an EMBL/GenBank/DDBJ whole genome shotgun (WGS) entry which is preliminary data.</text>
</comment>